<accession>A0A498KLK2</accession>
<name>A0A498KLK2_MALDO</name>
<proteinExistence type="predicted"/>
<evidence type="ECO:0000256" key="1">
    <source>
        <dbReference type="SAM" id="MobiDB-lite"/>
    </source>
</evidence>
<gene>
    <name evidence="2" type="ORF">DVH24_026440</name>
</gene>
<feature type="compositionally biased region" description="Polar residues" evidence="1">
    <location>
        <begin position="15"/>
        <end position="34"/>
    </location>
</feature>
<dbReference type="EMBL" id="RDQH01000328">
    <property type="protein sequence ID" value="RXI07304.1"/>
    <property type="molecule type" value="Genomic_DNA"/>
</dbReference>
<feature type="region of interest" description="Disordered" evidence="1">
    <location>
        <begin position="1"/>
        <end position="59"/>
    </location>
</feature>
<dbReference type="Proteomes" id="UP000290289">
    <property type="component" value="Chromosome 2"/>
</dbReference>
<dbReference type="AlphaFoldDB" id="A0A498KLK2"/>
<comment type="caution">
    <text evidence="2">The sequence shown here is derived from an EMBL/GenBank/DDBJ whole genome shotgun (WGS) entry which is preliminary data.</text>
</comment>
<evidence type="ECO:0000313" key="2">
    <source>
        <dbReference type="EMBL" id="RXI07304.1"/>
    </source>
</evidence>
<reference evidence="2 3" key="1">
    <citation type="submission" date="2018-10" db="EMBL/GenBank/DDBJ databases">
        <title>A high-quality apple genome assembly.</title>
        <authorList>
            <person name="Hu J."/>
        </authorList>
    </citation>
    <scope>NUCLEOTIDE SEQUENCE [LARGE SCALE GENOMIC DNA]</scope>
    <source>
        <strain evidence="3">cv. HFTH1</strain>
        <tissue evidence="2">Young leaf</tissue>
    </source>
</reference>
<keyword evidence="3" id="KW-1185">Reference proteome</keyword>
<sequence>MLIENQEDENHGLSGHQTNLTRSPTPLISVTLATSKDLGSRSSSSSLVAPLPDATRPSTILSSTKGLLESDMNRKNGLWIGLE</sequence>
<protein>
    <submittedName>
        <fullName evidence="2">Uncharacterized protein</fullName>
    </submittedName>
</protein>
<organism evidence="2 3">
    <name type="scientific">Malus domestica</name>
    <name type="common">Apple</name>
    <name type="synonym">Pyrus malus</name>
    <dbReference type="NCBI Taxonomy" id="3750"/>
    <lineage>
        <taxon>Eukaryota</taxon>
        <taxon>Viridiplantae</taxon>
        <taxon>Streptophyta</taxon>
        <taxon>Embryophyta</taxon>
        <taxon>Tracheophyta</taxon>
        <taxon>Spermatophyta</taxon>
        <taxon>Magnoliopsida</taxon>
        <taxon>eudicotyledons</taxon>
        <taxon>Gunneridae</taxon>
        <taxon>Pentapetalae</taxon>
        <taxon>rosids</taxon>
        <taxon>fabids</taxon>
        <taxon>Rosales</taxon>
        <taxon>Rosaceae</taxon>
        <taxon>Amygdaloideae</taxon>
        <taxon>Maleae</taxon>
        <taxon>Malus</taxon>
    </lineage>
</organism>
<evidence type="ECO:0000313" key="3">
    <source>
        <dbReference type="Proteomes" id="UP000290289"/>
    </source>
</evidence>